<organism evidence="2 3">
    <name type="scientific">Microcystis aeruginosa PCC 9806</name>
    <dbReference type="NCBI Taxonomy" id="1160282"/>
    <lineage>
        <taxon>Bacteria</taxon>
        <taxon>Bacillati</taxon>
        <taxon>Cyanobacteriota</taxon>
        <taxon>Cyanophyceae</taxon>
        <taxon>Oscillatoriophycideae</taxon>
        <taxon>Chroococcales</taxon>
        <taxon>Microcystaceae</taxon>
        <taxon>Microcystis</taxon>
    </lineage>
</organism>
<gene>
    <name evidence="2" type="ORF">MICAE_1810003</name>
</gene>
<name>I4GU45_MICAE</name>
<evidence type="ECO:0000259" key="1">
    <source>
        <dbReference type="Pfam" id="PF04326"/>
    </source>
</evidence>
<dbReference type="InterPro" id="IPR007421">
    <property type="entry name" value="Schlafen_AlbA_2_dom"/>
</dbReference>
<proteinExistence type="predicted"/>
<accession>I4GU45</accession>
<dbReference type="Proteomes" id="UP000003273">
    <property type="component" value="Unassembled WGS sequence"/>
</dbReference>
<dbReference type="Pfam" id="PF04326">
    <property type="entry name" value="SLFN_AlbA_2"/>
    <property type="match status" value="1"/>
</dbReference>
<dbReference type="PANTHER" id="PTHR30595">
    <property type="entry name" value="GLPR-RELATED TRANSCRIPTIONAL REPRESSOR"/>
    <property type="match status" value="1"/>
</dbReference>
<protein>
    <recommendedName>
        <fullName evidence="1">Schlafen AlbA-2 domain-containing protein</fullName>
    </recommendedName>
</protein>
<dbReference type="HOGENOM" id="CLU_086009_0_0_3"/>
<comment type="caution">
    <text evidence="2">The sequence shown here is derived from an EMBL/GenBank/DDBJ whole genome shotgun (WGS) entry which is preliminary data.</text>
</comment>
<sequence length="280" mass="33057">MEIDTILQQIDIGEDQEYEFKSAEGGLPKDIWETLSAFANTDGGYIILGVSEKKPRLEITGVRNPKNLQQEFWDNHNNRQKLNISICSNSDVEVKKINEYQLLIIHIPRATRTQRPVYINNNPMTGTYKRNYEGDYRCHKEEIEQMFRDASNEPQDFQVLDNFNLNDIDPDTLKVFRQRFSNREPDHPWLAYNDQQLLHQLGGWRRDRNSSKEGLTVAGLLMFGRERSILDAFPHYSLDYQEKLSDDPEKRWTYRLTLDGKWEANLLNSYYRVYGRLINN</sequence>
<evidence type="ECO:0000313" key="3">
    <source>
        <dbReference type="Proteomes" id="UP000003273"/>
    </source>
</evidence>
<dbReference type="AlphaFoldDB" id="I4GU45"/>
<reference evidence="2 3" key="1">
    <citation type="submission" date="2012-04" db="EMBL/GenBank/DDBJ databases">
        <authorList>
            <person name="Genoscope - CEA"/>
        </authorList>
    </citation>
    <scope>NUCLEOTIDE SEQUENCE [LARGE SCALE GENOMIC DNA]</scope>
    <source>
        <strain evidence="2 3">9806</strain>
    </source>
</reference>
<dbReference type="InterPro" id="IPR038461">
    <property type="entry name" value="Schlafen_AlbA_2_dom_sf"/>
</dbReference>
<dbReference type="Gene3D" id="3.30.950.30">
    <property type="entry name" value="Schlafen, AAA domain"/>
    <property type="match status" value="1"/>
</dbReference>
<dbReference type="PANTHER" id="PTHR30595:SF6">
    <property type="entry name" value="SCHLAFEN ALBA-2 DOMAIN-CONTAINING PROTEIN"/>
    <property type="match status" value="1"/>
</dbReference>
<feature type="domain" description="Schlafen AlbA-2" evidence="1">
    <location>
        <begin position="14"/>
        <end position="135"/>
    </location>
</feature>
<dbReference type="EMBL" id="CAIL01000092">
    <property type="protein sequence ID" value="CCI13319.1"/>
    <property type="molecule type" value="Genomic_DNA"/>
</dbReference>
<dbReference type="RefSeq" id="WP_004160863.1">
    <property type="nucleotide sequence ID" value="NZ_HE973240.1"/>
</dbReference>
<evidence type="ECO:0000313" key="2">
    <source>
        <dbReference type="EMBL" id="CCI13319.1"/>
    </source>
</evidence>